<dbReference type="EMBL" id="BGPR01193733">
    <property type="protein sequence ID" value="GBM98584.1"/>
    <property type="molecule type" value="Genomic_DNA"/>
</dbReference>
<evidence type="ECO:0000256" key="1">
    <source>
        <dbReference type="SAM" id="MobiDB-lite"/>
    </source>
</evidence>
<feature type="region of interest" description="Disordered" evidence="1">
    <location>
        <begin position="88"/>
        <end position="115"/>
    </location>
</feature>
<proteinExistence type="predicted"/>
<accession>A0A4Y2K9U5</accession>
<comment type="caution">
    <text evidence="3">The sequence shown here is derived from an EMBL/GenBank/DDBJ whole genome shotgun (WGS) entry which is preliminary data.</text>
</comment>
<protein>
    <submittedName>
        <fullName evidence="3">Uncharacterized protein</fullName>
    </submittedName>
</protein>
<evidence type="ECO:0000256" key="2">
    <source>
        <dbReference type="SAM" id="SignalP"/>
    </source>
</evidence>
<dbReference type="AlphaFoldDB" id="A0A4Y2K9U5"/>
<organism evidence="3 5">
    <name type="scientific">Araneus ventricosus</name>
    <name type="common">Orbweaver spider</name>
    <name type="synonym">Epeira ventricosa</name>
    <dbReference type="NCBI Taxonomy" id="182803"/>
    <lineage>
        <taxon>Eukaryota</taxon>
        <taxon>Metazoa</taxon>
        <taxon>Ecdysozoa</taxon>
        <taxon>Arthropoda</taxon>
        <taxon>Chelicerata</taxon>
        <taxon>Arachnida</taxon>
        <taxon>Araneae</taxon>
        <taxon>Araneomorphae</taxon>
        <taxon>Entelegynae</taxon>
        <taxon>Araneoidea</taxon>
        <taxon>Araneidae</taxon>
        <taxon>Araneus</taxon>
    </lineage>
</organism>
<evidence type="ECO:0000313" key="4">
    <source>
        <dbReference type="EMBL" id="GBM98584.1"/>
    </source>
</evidence>
<feature type="compositionally biased region" description="Low complexity" evidence="1">
    <location>
        <begin position="92"/>
        <end position="115"/>
    </location>
</feature>
<feature type="signal peptide" evidence="2">
    <location>
        <begin position="1"/>
        <end position="16"/>
    </location>
</feature>
<dbReference type="Proteomes" id="UP000499080">
    <property type="component" value="Unassembled WGS sequence"/>
</dbReference>
<reference evidence="3 5" key="1">
    <citation type="journal article" date="2019" name="Sci. Rep.">
        <title>Orb-weaving spider Araneus ventricosus genome elucidates the spidroin gene catalogue.</title>
        <authorList>
            <person name="Kono N."/>
            <person name="Nakamura H."/>
            <person name="Ohtoshi R."/>
            <person name="Moran D.A.P."/>
            <person name="Shinohara A."/>
            <person name="Yoshida Y."/>
            <person name="Fujiwara M."/>
            <person name="Mori M."/>
            <person name="Tomita M."/>
            <person name="Arakawa K."/>
        </authorList>
    </citation>
    <scope>NUCLEOTIDE SEQUENCE [LARGE SCALE GENOMIC DNA]</scope>
</reference>
<gene>
    <name evidence="3" type="ORF">AVEN_251681_1</name>
    <name evidence="4" type="ORF">AVEN_51554_1</name>
</gene>
<feature type="non-terminal residue" evidence="3">
    <location>
        <position position="1"/>
    </location>
</feature>
<dbReference type="EMBL" id="BGPR01193547">
    <property type="protein sequence ID" value="GBM98092.1"/>
    <property type="molecule type" value="Genomic_DNA"/>
</dbReference>
<feature type="chain" id="PRO_5036129130" evidence="2">
    <location>
        <begin position="17"/>
        <end position="208"/>
    </location>
</feature>
<keyword evidence="5" id="KW-1185">Reference proteome</keyword>
<evidence type="ECO:0000313" key="3">
    <source>
        <dbReference type="EMBL" id="GBM98092.1"/>
    </source>
</evidence>
<sequence>VLLVAITLCISTVAVTNDGIYEGNISSLADSTSPIEAQEVTIVGRVGKVYDYRSNNGLISPLSYISVPQRGYRKFREAMRQFQKFPSVLQRGGNSSDSGDGSSVENNESENTNTSKVVISSGYTLPNRAVSSNTAETVGGSSIFYRDNYGTHPTVRCILAPQVGYQAYGEEESPFKISLAMDKSSSDPGFNNSTLEYRISIPNFIGYG</sequence>
<evidence type="ECO:0000313" key="5">
    <source>
        <dbReference type="Proteomes" id="UP000499080"/>
    </source>
</evidence>
<name>A0A4Y2K9U5_ARAVE</name>
<keyword evidence="2" id="KW-0732">Signal</keyword>